<proteinExistence type="predicted"/>
<evidence type="ECO:0000313" key="4">
    <source>
        <dbReference type="EMBL" id="MBJ6724895.1"/>
    </source>
</evidence>
<evidence type="ECO:0000313" key="5">
    <source>
        <dbReference type="Proteomes" id="UP000636888"/>
    </source>
</evidence>
<dbReference type="CDD" id="cd16430">
    <property type="entry name" value="TraB"/>
    <property type="match status" value="1"/>
</dbReference>
<comment type="caution">
    <text evidence="4">The sequence shown here is derived from an EMBL/GenBank/DDBJ whole genome shotgun (WGS) entry which is preliminary data.</text>
</comment>
<feature type="coiled-coil region" evidence="1">
    <location>
        <begin position="75"/>
        <end position="102"/>
    </location>
</feature>
<sequence>MKNRLLSYWNSLNSGQRRTAVIFGIGIFTVLLSVAIYLTSSRSDQKTGEEKKSSPISLEPKLLEKNQFLESQKEITRRDEKVAELQKKLEEISQQKNSQVAMNVQQPAPMPASGQPATTAALHQQSPSDASGARPIGGRQRVPQPPPLPQSAIPPPPSMPSSAQGQPIPPPETEVGDINLVVGPAQGAPSRDTVEDKKKENVTVYLPPSFMEATLLSGLDAPTASEAKGNPVPVLLKVKTPAVLPNSVKANLKGCFVIADGRGNLATERAELLLVSLSCLDRKGQAVIDQKVKGFVVDEDGKIGLRGKVVAKMGAMVARSMIAGFFGGVGDVLKASATTTSVSALGTTQSINANDLAVAGVGNGLSSGFKEIQKFYMELARQTLPVIEVGATKPVTLVVSEGTNLEIKKISKGGAK</sequence>
<dbReference type="AlphaFoldDB" id="A0A8J7JLH5"/>
<protein>
    <submittedName>
        <fullName evidence="4">Conjugal transfer protein TraB</fullName>
    </submittedName>
</protein>
<evidence type="ECO:0000256" key="2">
    <source>
        <dbReference type="SAM" id="MobiDB-lite"/>
    </source>
</evidence>
<evidence type="ECO:0000256" key="3">
    <source>
        <dbReference type="SAM" id="Phobius"/>
    </source>
</evidence>
<accession>A0A8J7JLH5</accession>
<dbReference type="EMBL" id="JAEMHM010000006">
    <property type="protein sequence ID" value="MBJ6724895.1"/>
    <property type="molecule type" value="Genomic_DNA"/>
</dbReference>
<dbReference type="Proteomes" id="UP000636888">
    <property type="component" value="Unassembled WGS sequence"/>
</dbReference>
<feature type="transmembrane region" description="Helical" evidence="3">
    <location>
        <begin position="20"/>
        <end position="38"/>
    </location>
</feature>
<name>A0A8J7JLH5_9BACT</name>
<feature type="compositionally biased region" description="Polar residues" evidence="2">
    <location>
        <begin position="115"/>
        <end position="129"/>
    </location>
</feature>
<organism evidence="4 5">
    <name type="scientific">Geomesophilobacter sediminis</name>
    <dbReference type="NCBI Taxonomy" id="2798584"/>
    <lineage>
        <taxon>Bacteria</taxon>
        <taxon>Pseudomonadati</taxon>
        <taxon>Thermodesulfobacteriota</taxon>
        <taxon>Desulfuromonadia</taxon>
        <taxon>Geobacterales</taxon>
        <taxon>Geobacteraceae</taxon>
        <taxon>Geomesophilobacter</taxon>
    </lineage>
</organism>
<gene>
    <name evidence="4" type="ORF">JFN93_09270</name>
</gene>
<reference evidence="4" key="1">
    <citation type="submission" date="2020-12" db="EMBL/GenBank/DDBJ databases">
        <title>Geomonas sp. Red875, isolated from river sediment.</title>
        <authorList>
            <person name="Xu Z."/>
            <person name="Zhang Z."/>
            <person name="Masuda Y."/>
            <person name="Itoh H."/>
            <person name="Senoo K."/>
        </authorList>
    </citation>
    <scope>NUCLEOTIDE SEQUENCE</scope>
    <source>
        <strain evidence="4">Red875</strain>
    </source>
</reference>
<keyword evidence="3" id="KW-0812">Transmembrane</keyword>
<dbReference type="Pfam" id="PF03743">
    <property type="entry name" value="TrbI"/>
    <property type="match status" value="1"/>
</dbReference>
<dbReference type="RefSeq" id="WP_199383780.1">
    <property type="nucleotide sequence ID" value="NZ_JAEMHM010000006.1"/>
</dbReference>
<keyword evidence="5" id="KW-1185">Reference proteome</keyword>
<keyword evidence="1" id="KW-0175">Coiled coil</keyword>
<keyword evidence="3" id="KW-1133">Transmembrane helix</keyword>
<evidence type="ECO:0000256" key="1">
    <source>
        <dbReference type="SAM" id="Coils"/>
    </source>
</evidence>
<feature type="region of interest" description="Disordered" evidence="2">
    <location>
        <begin position="106"/>
        <end position="177"/>
    </location>
</feature>
<keyword evidence="3" id="KW-0472">Membrane</keyword>
<feature type="compositionally biased region" description="Pro residues" evidence="2">
    <location>
        <begin position="143"/>
        <end position="159"/>
    </location>
</feature>
<dbReference type="InterPro" id="IPR005498">
    <property type="entry name" value="T4SS_VirB10/TraB/TrbI"/>
</dbReference>